<dbReference type="Pfam" id="PF13483">
    <property type="entry name" value="Lactamase_B_3"/>
    <property type="match status" value="1"/>
</dbReference>
<dbReference type="Proteomes" id="UP000003423">
    <property type="component" value="Unassembled WGS sequence"/>
</dbReference>
<protein>
    <submittedName>
        <fullName evidence="1">Uncharacterized protein</fullName>
    </submittedName>
</protein>
<dbReference type="InterPro" id="IPR036866">
    <property type="entry name" value="RibonucZ/Hydroxyglut_hydro"/>
</dbReference>
<dbReference type="OrthoDB" id="28313at2157"/>
<dbReference type="PATRIC" id="fig|859350.6.peg.113"/>
<proteinExistence type="predicted"/>
<sequence>MTQPTITFVNHASVIFSSKKINLITDPWLFGSAFNDSWDLISESKMQVEDFKDVSHIWFSHEHPDHFYPRVLSSIPEEIRKKITVLFQDTLDHRVAKKCRELGFSVIEMKHNKFYKLDNDFQVKCRPYLLYDSLLYLEIGDKKILNLNDCGVDSIRQAEYIHKITGNVDLLLTQFGYAAHIGDPEDVELRKQTSKEKLSRIQIQSKIFNAKYVIPFASFVWFSHEDNFYMNDEVNKIRNVEEFIRKETKSTPIILYPGDQWILGEDHGNNKAIELYENDFAKEHEPHRNSPKISLEELQTASNNYIENIRSRNNWTLIKLAHSISFLKTAKIFLKDLELSVTFDLVHGINKSNFSKKDADIIMDSDSLAFAFKFDYGADTLLANARFRKSGGRTMIFFRQFMIGTLNNNGRTFPLGIIGFLLRERSMWKSLFVEAILGKYDFE</sequence>
<keyword evidence="2" id="KW-1185">Reference proteome</keyword>
<evidence type="ECO:0000313" key="2">
    <source>
        <dbReference type="Proteomes" id="UP000003423"/>
    </source>
</evidence>
<dbReference type="RefSeq" id="WP_008296866.1">
    <property type="nucleotide sequence ID" value="NZ_AEXL02000016.1"/>
</dbReference>
<reference evidence="1 2" key="1">
    <citation type="journal article" date="2012" name="J. Bacteriol.">
        <title>Genome sequence of "Candidatus Nitrosopumilus salaria" BD31, an ammonia-oxidizing archaeon from the San Francisco Bay estuary.</title>
        <authorList>
            <person name="Mosier A.C."/>
            <person name="Allen E.E."/>
            <person name="Kim M."/>
            <person name="Ferriera S."/>
            <person name="Francis C.A."/>
        </authorList>
    </citation>
    <scope>NUCLEOTIDE SEQUENCE [LARGE SCALE GENOMIC DNA]</scope>
    <source>
        <strain evidence="1 2">BD31</strain>
    </source>
</reference>
<evidence type="ECO:0000313" key="1">
    <source>
        <dbReference type="EMBL" id="EIJ66916.1"/>
    </source>
</evidence>
<dbReference type="AlphaFoldDB" id="I3D5C3"/>
<dbReference type="EMBL" id="AEXL02000016">
    <property type="protein sequence ID" value="EIJ66916.1"/>
    <property type="molecule type" value="Genomic_DNA"/>
</dbReference>
<name>I3D5C3_9ARCH</name>
<comment type="caution">
    <text evidence="1">The sequence shown here is derived from an EMBL/GenBank/DDBJ whole genome shotgun (WGS) entry which is preliminary data.</text>
</comment>
<dbReference type="Gene3D" id="3.60.15.10">
    <property type="entry name" value="Ribonuclease Z/Hydroxyacylglutathione hydrolase-like"/>
    <property type="match status" value="1"/>
</dbReference>
<accession>I3D5C3</accession>
<dbReference type="SUPFAM" id="SSF56281">
    <property type="entry name" value="Metallo-hydrolase/oxidoreductase"/>
    <property type="match status" value="1"/>
</dbReference>
<gene>
    <name evidence="1" type="ORF">BD31_I0455</name>
</gene>
<organism evidence="1 2">
    <name type="scientific">Candidatus Nitrosopumilus salarius BD31</name>
    <dbReference type="NCBI Taxonomy" id="859350"/>
    <lineage>
        <taxon>Archaea</taxon>
        <taxon>Nitrososphaerota</taxon>
        <taxon>Nitrososphaeria</taxon>
        <taxon>Nitrosopumilales</taxon>
        <taxon>Nitrosopumilaceae</taxon>
        <taxon>Nitrosopumilus</taxon>
    </lineage>
</organism>